<evidence type="ECO:0000256" key="2">
    <source>
        <dbReference type="ARBA" id="ARBA00004986"/>
    </source>
</evidence>
<evidence type="ECO:0000256" key="7">
    <source>
        <dbReference type="ARBA" id="ARBA00022741"/>
    </source>
</evidence>
<feature type="binding site" evidence="12">
    <location>
        <position position="57"/>
    </location>
    <ligand>
        <name>substrate</name>
    </ligand>
</feature>
<dbReference type="Gene3D" id="3.40.1160.10">
    <property type="entry name" value="Acetylglutamate kinase-like"/>
    <property type="match status" value="1"/>
</dbReference>
<dbReference type="UniPathway" id="UPA00034">
    <property type="reaction ID" value="UER00015"/>
</dbReference>
<evidence type="ECO:0000256" key="12">
    <source>
        <dbReference type="PIRSR" id="PIRSR000726-1"/>
    </source>
</evidence>
<feature type="binding site" evidence="12">
    <location>
        <begin position="17"/>
        <end position="20"/>
    </location>
    <ligand>
        <name>ATP</name>
        <dbReference type="ChEBI" id="CHEBI:30616"/>
    </ligand>
</feature>
<dbReference type="RefSeq" id="WP_136932486.1">
    <property type="nucleotide sequence ID" value="NZ_SSMQ01000036.1"/>
</dbReference>
<keyword evidence="5 14" id="KW-0028">Amino-acid biosynthesis</keyword>
<dbReference type="EC" id="2.7.2.4" evidence="13"/>
<dbReference type="Proteomes" id="UP000309215">
    <property type="component" value="Unassembled WGS sequence"/>
</dbReference>
<reference evidence="16 17" key="1">
    <citation type="submission" date="2019-04" db="EMBL/GenBank/DDBJ databases">
        <authorList>
            <person name="Li Y."/>
            <person name="Wang J."/>
        </authorList>
    </citation>
    <scope>NUCLEOTIDE SEQUENCE [LARGE SCALE GENOMIC DNA]</scope>
    <source>
        <strain evidence="16 17">DSM 14668</strain>
    </source>
</reference>
<dbReference type="GO" id="GO:0009089">
    <property type="term" value="P:lysine biosynthetic process via diaminopimelate"/>
    <property type="evidence" value="ECO:0007669"/>
    <property type="project" value="UniProtKB-UniPathway"/>
</dbReference>
<dbReference type="InterPro" id="IPR001341">
    <property type="entry name" value="Asp_kinase"/>
</dbReference>
<feature type="binding site" evidence="12">
    <location>
        <position position="195"/>
    </location>
    <ligand>
        <name>ATP</name>
        <dbReference type="ChEBI" id="CHEBI:30616"/>
    </ligand>
</feature>
<evidence type="ECO:0000259" key="15">
    <source>
        <dbReference type="Pfam" id="PF00696"/>
    </source>
</evidence>
<dbReference type="PANTHER" id="PTHR21499">
    <property type="entry name" value="ASPARTATE KINASE"/>
    <property type="match status" value="1"/>
</dbReference>
<dbReference type="CDD" id="cd04261">
    <property type="entry name" value="AAK_AKii-LysC-BS"/>
    <property type="match status" value="1"/>
</dbReference>
<dbReference type="InterPro" id="IPR041740">
    <property type="entry name" value="AKii-LysC-BS"/>
</dbReference>
<dbReference type="InterPro" id="IPR001048">
    <property type="entry name" value="Asp/Glu/Uridylate_kinase"/>
</dbReference>
<evidence type="ECO:0000256" key="3">
    <source>
        <dbReference type="ARBA" id="ARBA00005139"/>
    </source>
</evidence>
<dbReference type="Pfam" id="PF00696">
    <property type="entry name" value="AA_kinase"/>
    <property type="match status" value="1"/>
</dbReference>
<keyword evidence="10" id="KW-0457">Lysine biosynthesis</keyword>
<sequence length="411" mass="43430">MQGSEPNGRRRPIIVQKYGGSSVADVDKLGRVADRVVAAKRAGNDVVVVVSAMGKTTDGLLSLARQVASQAGGAADPPRRELDMLLSTGERVSMALLSIAIQARGEAAISFTGSQSGILTNDRHFDARIIEVRPHRIEDELARGQIVIIAGYQGMSYRREITTLGRGGSDTTAVALAAALEAERCEIYSDVDGVYSADPRVVPDAKHLPELDHAMLQEMAESGAKVLCAQAVEWARRANIAIYARSTFDAEDEGARQTVVRKFGPREDLRARAVVGEGNVALGSLADVARLDDLLRVAGEAKVPLKDLAVNERGASFVVSLLNVPDWRGAKQRLTGALPSLALVEDVAVVSVVGDGLAATTEPLVRFLAALRGVSATPSALTATPLRLSAVVPASALAEAQRALHHAFVES</sequence>
<dbReference type="NCBIfam" id="TIGR00657">
    <property type="entry name" value="asp_kinases"/>
    <property type="match status" value="1"/>
</dbReference>
<dbReference type="AlphaFoldDB" id="A0A4U1J4P7"/>
<dbReference type="InterPro" id="IPR005260">
    <property type="entry name" value="Asp_kin_monofn"/>
</dbReference>
<gene>
    <name evidence="16" type="ORF">E8A74_29735</name>
</gene>
<dbReference type="InterPro" id="IPR036393">
    <property type="entry name" value="AceGlu_kinase-like_sf"/>
</dbReference>
<comment type="pathway">
    <text evidence="1 14">Amino-acid biosynthesis; L-lysine biosynthesis via DAP pathway; (S)-tetrahydrodipicolinate from L-aspartate: step 1/4.</text>
</comment>
<keyword evidence="6 13" id="KW-0808">Transferase</keyword>
<name>A0A4U1J4P7_9BACT</name>
<evidence type="ECO:0000256" key="1">
    <source>
        <dbReference type="ARBA" id="ARBA00004766"/>
    </source>
</evidence>
<accession>A0A4U1J4P7</accession>
<keyword evidence="7 12" id="KW-0547">Nucleotide-binding</keyword>
<evidence type="ECO:0000256" key="6">
    <source>
        <dbReference type="ARBA" id="ARBA00022679"/>
    </source>
</evidence>
<evidence type="ECO:0000256" key="9">
    <source>
        <dbReference type="ARBA" id="ARBA00022840"/>
    </source>
</evidence>
<comment type="similarity">
    <text evidence="4 13">Belongs to the aspartokinase family.</text>
</comment>
<evidence type="ECO:0000256" key="11">
    <source>
        <dbReference type="ARBA" id="ARBA00047872"/>
    </source>
</evidence>
<evidence type="ECO:0000313" key="16">
    <source>
        <dbReference type="EMBL" id="TKD02048.1"/>
    </source>
</evidence>
<evidence type="ECO:0000256" key="10">
    <source>
        <dbReference type="ARBA" id="ARBA00023154"/>
    </source>
</evidence>
<dbReference type="GO" id="GO:0009090">
    <property type="term" value="P:homoserine biosynthetic process"/>
    <property type="evidence" value="ECO:0007669"/>
    <property type="project" value="TreeGrafter"/>
</dbReference>
<dbReference type="UniPathway" id="UPA00051">
    <property type="reaction ID" value="UER00462"/>
</dbReference>
<organism evidence="16 17">
    <name type="scientific">Polyangium fumosum</name>
    <dbReference type="NCBI Taxonomy" id="889272"/>
    <lineage>
        <taxon>Bacteria</taxon>
        <taxon>Pseudomonadati</taxon>
        <taxon>Myxococcota</taxon>
        <taxon>Polyangia</taxon>
        <taxon>Polyangiales</taxon>
        <taxon>Polyangiaceae</taxon>
        <taxon>Polyangium</taxon>
    </lineage>
</organism>
<feature type="binding site" evidence="12">
    <location>
        <begin position="225"/>
        <end position="226"/>
    </location>
    <ligand>
        <name>ATP</name>
        <dbReference type="ChEBI" id="CHEBI:30616"/>
    </ligand>
</feature>
<dbReference type="GO" id="GO:0004072">
    <property type="term" value="F:aspartate kinase activity"/>
    <property type="evidence" value="ECO:0007669"/>
    <property type="project" value="UniProtKB-EC"/>
</dbReference>
<dbReference type="NCBIfam" id="NF005154">
    <property type="entry name" value="PRK06635.1-2"/>
    <property type="match status" value="1"/>
</dbReference>
<dbReference type="InterPro" id="IPR045865">
    <property type="entry name" value="ACT-like_dom_sf"/>
</dbReference>
<dbReference type="GO" id="GO:0005829">
    <property type="term" value="C:cytosol"/>
    <property type="evidence" value="ECO:0007669"/>
    <property type="project" value="TreeGrafter"/>
</dbReference>
<evidence type="ECO:0000313" key="17">
    <source>
        <dbReference type="Proteomes" id="UP000309215"/>
    </source>
</evidence>
<comment type="pathway">
    <text evidence="2 14">Amino-acid biosynthesis; L-methionine biosynthesis via de novo pathway; L-homoserine from L-aspartate: step 1/3.</text>
</comment>
<dbReference type="EMBL" id="SSMQ01000036">
    <property type="protein sequence ID" value="TKD02048.1"/>
    <property type="molecule type" value="Genomic_DNA"/>
</dbReference>
<feature type="binding site" evidence="12">
    <location>
        <position position="200"/>
    </location>
    <ligand>
        <name>ATP</name>
        <dbReference type="ChEBI" id="CHEBI:30616"/>
    </ligand>
</feature>
<comment type="catalytic activity">
    <reaction evidence="11 13">
        <text>L-aspartate + ATP = 4-phospho-L-aspartate + ADP</text>
        <dbReference type="Rhea" id="RHEA:23776"/>
        <dbReference type="ChEBI" id="CHEBI:29991"/>
        <dbReference type="ChEBI" id="CHEBI:30616"/>
        <dbReference type="ChEBI" id="CHEBI:57535"/>
        <dbReference type="ChEBI" id="CHEBI:456216"/>
        <dbReference type="EC" id="2.7.2.4"/>
    </reaction>
</comment>
<dbReference type="UniPathway" id="UPA00050">
    <property type="reaction ID" value="UER00461"/>
</dbReference>
<proteinExistence type="inferred from homology"/>
<feature type="domain" description="Aspartate/glutamate/uridylate kinase" evidence="15">
    <location>
        <begin position="13"/>
        <end position="243"/>
    </location>
</feature>
<protein>
    <recommendedName>
        <fullName evidence="13">Aspartokinase</fullName>
        <ecNumber evidence="13">2.7.2.4</ecNumber>
    </recommendedName>
</protein>
<dbReference type="SUPFAM" id="SSF53633">
    <property type="entry name" value="Carbamate kinase-like"/>
    <property type="match status" value="1"/>
</dbReference>
<keyword evidence="8 13" id="KW-0418">Kinase</keyword>
<dbReference type="SUPFAM" id="SSF55021">
    <property type="entry name" value="ACT-like"/>
    <property type="match status" value="1"/>
</dbReference>
<keyword evidence="9 12" id="KW-0067">ATP-binding</keyword>
<evidence type="ECO:0000256" key="4">
    <source>
        <dbReference type="ARBA" id="ARBA00010122"/>
    </source>
</evidence>
<evidence type="ECO:0000256" key="13">
    <source>
        <dbReference type="RuleBase" id="RU003448"/>
    </source>
</evidence>
<keyword evidence="17" id="KW-1185">Reference proteome</keyword>
<dbReference type="PIRSF" id="PIRSF000726">
    <property type="entry name" value="Asp_kin"/>
    <property type="match status" value="1"/>
</dbReference>
<feature type="binding site" evidence="12">
    <location>
        <position position="90"/>
    </location>
    <ligand>
        <name>substrate</name>
    </ligand>
</feature>
<dbReference type="PANTHER" id="PTHR21499:SF3">
    <property type="entry name" value="ASPARTOKINASE"/>
    <property type="match status" value="1"/>
</dbReference>
<evidence type="ECO:0000256" key="14">
    <source>
        <dbReference type="RuleBase" id="RU004249"/>
    </source>
</evidence>
<dbReference type="GO" id="GO:0009088">
    <property type="term" value="P:threonine biosynthetic process"/>
    <property type="evidence" value="ECO:0007669"/>
    <property type="project" value="UniProtKB-UniPathway"/>
</dbReference>
<comment type="pathway">
    <text evidence="3 14">Amino-acid biosynthesis; L-threonine biosynthesis; L-threonine from L-aspartate: step 1/5.</text>
</comment>
<dbReference type="InterPro" id="IPR018042">
    <property type="entry name" value="Aspartate_kinase_CS"/>
</dbReference>
<dbReference type="Gene3D" id="3.30.2130.10">
    <property type="entry name" value="VC0802-like"/>
    <property type="match status" value="1"/>
</dbReference>
<evidence type="ECO:0000256" key="8">
    <source>
        <dbReference type="ARBA" id="ARBA00022777"/>
    </source>
</evidence>
<evidence type="ECO:0000256" key="5">
    <source>
        <dbReference type="ARBA" id="ARBA00022605"/>
    </source>
</evidence>
<dbReference type="OrthoDB" id="9799110at2"/>
<dbReference type="PROSITE" id="PS00324">
    <property type="entry name" value="ASPARTOKINASE"/>
    <property type="match status" value="1"/>
</dbReference>
<comment type="caution">
    <text evidence="16">The sequence shown here is derived from an EMBL/GenBank/DDBJ whole genome shotgun (WGS) entry which is preliminary data.</text>
</comment>
<dbReference type="FunFam" id="3.40.1160.10:FF:000002">
    <property type="entry name" value="Aspartokinase"/>
    <property type="match status" value="1"/>
</dbReference>
<dbReference type="GO" id="GO:0005524">
    <property type="term" value="F:ATP binding"/>
    <property type="evidence" value="ECO:0007669"/>
    <property type="project" value="UniProtKB-KW"/>
</dbReference>